<evidence type="ECO:0008006" key="7">
    <source>
        <dbReference type="Google" id="ProtNLM"/>
    </source>
</evidence>
<keyword evidence="3" id="KW-0963">Cytoplasm</keyword>
<comment type="subcellular location">
    <subcellularLocation>
        <location evidence="1">Cytoplasm</location>
    </subcellularLocation>
</comment>
<dbReference type="AlphaFoldDB" id="A0A1S1NK28"/>
<keyword evidence="4" id="KW-0143">Chaperone</keyword>
<dbReference type="EMBL" id="MLQM01000073">
    <property type="protein sequence ID" value="OHV03534.1"/>
    <property type="molecule type" value="Genomic_DNA"/>
</dbReference>
<evidence type="ECO:0000256" key="1">
    <source>
        <dbReference type="ARBA" id="ARBA00004496"/>
    </source>
</evidence>
<dbReference type="Proteomes" id="UP000179734">
    <property type="component" value="Unassembled WGS sequence"/>
</dbReference>
<name>A0A1S1NK28_9MYCO</name>
<comment type="similarity">
    <text evidence="2">Belongs to the EspG family.</text>
</comment>
<reference evidence="5 6" key="1">
    <citation type="submission" date="2016-10" db="EMBL/GenBank/DDBJ databases">
        <title>Genome sequence of Mycobacterium talmonii.</title>
        <authorList>
            <person name="Greninger A.L."/>
            <person name="Elliott B."/>
            <person name="Vasireddy S."/>
            <person name="Vasireddy R."/>
        </authorList>
    </citation>
    <scope>NUCLEOTIDE SEQUENCE [LARGE SCALE GENOMIC DNA]</scope>
    <source>
        <strain evidence="6">NE-TNMC-100812</strain>
    </source>
</reference>
<proteinExistence type="inferred from homology"/>
<accession>A0A1S1NK28</accession>
<evidence type="ECO:0000256" key="2">
    <source>
        <dbReference type="ARBA" id="ARBA00006411"/>
    </source>
</evidence>
<evidence type="ECO:0000256" key="3">
    <source>
        <dbReference type="ARBA" id="ARBA00022490"/>
    </source>
</evidence>
<dbReference type="GO" id="GO:0005737">
    <property type="term" value="C:cytoplasm"/>
    <property type="evidence" value="ECO:0007669"/>
    <property type="project" value="UniProtKB-SubCell"/>
</dbReference>
<evidence type="ECO:0000313" key="6">
    <source>
        <dbReference type="Proteomes" id="UP000179734"/>
    </source>
</evidence>
<dbReference type="InterPro" id="IPR025734">
    <property type="entry name" value="EspG"/>
</dbReference>
<protein>
    <recommendedName>
        <fullName evidence="7">ESX secretion-associated protein EspG</fullName>
    </recommendedName>
</protein>
<organism evidence="5 6">
    <name type="scientific">Mycobacterium talmoniae</name>
    <dbReference type="NCBI Taxonomy" id="1858794"/>
    <lineage>
        <taxon>Bacteria</taxon>
        <taxon>Bacillati</taxon>
        <taxon>Actinomycetota</taxon>
        <taxon>Actinomycetes</taxon>
        <taxon>Mycobacteriales</taxon>
        <taxon>Mycobacteriaceae</taxon>
        <taxon>Mycobacterium</taxon>
    </lineage>
</organism>
<gene>
    <name evidence="5" type="ORF">BKN37_14525</name>
</gene>
<dbReference type="Pfam" id="PF14011">
    <property type="entry name" value="ESX-1_EspG"/>
    <property type="match status" value="1"/>
</dbReference>
<keyword evidence="6" id="KW-1185">Reference proteome</keyword>
<evidence type="ECO:0000313" key="5">
    <source>
        <dbReference type="EMBL" id="OHV03534.1"/>
    </source>
</evidence>
<evidence type="ECO:0000256" key="4">
    <source>
        <dbReference type="ARBA" id="ARBA00023186"/>
    </source>
</evidence>
<comment type="caution">
    <text evidence="5">The sequence shown here is derived from an EMBL/GenBank/DDBJ whole genome shotgun (WGS) entry which is preliminary data.</text>
</comment>
<sequence length="268" mass="28750">MIVGSEPVELVTAVDVTIDGLLVVADALGGVGDDFPLVLGVKPSNIFDDDIKAAVWADVRERLTEQRILDEDGQVNAGVAHMVEIVTRPERTLEARWWRRSRKQLLRFAICRRGDEHVIAARSDDKIVMQRIASSVGLAAMVEVVIGSVAAAPMGPVTGPADRLAAATRTEDLTRYGCDIKSASALLAATSKPTEWVHLVATETLPGGKIARPEPAAGILDSEQGRVVSLPKHVGHNLHATFLAGTTDNLARTIRELTAFLPSGSWED</sequence>